<dbReference type="RefSeq" id="WP_145230339.1">
    <property type="nucleotide sequence ID" value="NZ_CP036343.1"/>
</dbReference>
<dbReference type="Proteomes" id="UP000316855">
    <property type="component" value="Chromosome"/>
</dbReference>
<reference evidence="4 5" key="1">
    <citation type="submission" date="2019-02" db="EMBL/GenBank/DDBJ databases">
        <title>Deep-cultivation of Planctomycetes and their phenomic and genomic characterization uncovers novel biology.</title>
        <authorList>
            <person name="Wiegand S."/>
            <person name="Jogler M."/>
            <person name="Boedeker C."/>
            <person name="Pinto D."/>
            <person name="Vollmers J."/>
            <person name="Rivas-Marin E."/>
            <person name="Kohn T."/>
            <person name="Peeters S.H."/>
            <person name="Heuer A."/>
            <person name="Rast P."/>
            <person name="Oberbeckmann S."/>
            <person name="Bunk B."/>
            <person name="Jeske O."/>
            <person name="Meyerdierks A."/>
            <person name="Storesund J.E."/>
            <person name="Kallscheuer N."/>
            <person name="Luecker S."/>
            <person name="Lage O.M."/>
            <person name="Pohl T."/>
            <person name="Merkel B.J."/>
            <person name="Hornburger P."/>
            <person name="Mueller R.-W."/>
            <person name="Bruemmer F."/>
            <person name="Labrenz M."/>
            <person name="Spormann A.M."/>
            <person name="Op den Camp H."/>
            <person name="Overmann J."/>
            <person name="Amann R."/>
            <person name="Jetten M.S.M."/>
            <person name="Mascher T."/>
            <person name="Medema M.H."/>
            <person name="Devos D.P."/>
            <person name="Kaster A.-K."/>
            <person name="Ovreas L."/>
            <person name="Rohde M."/>
            <person name="Galperin M.Y."/>
            <person name="Jogler C."/>
        </authorList>
    </citation>
    <scope>NUCLEOTIDE SEQUENCE [LARGE SCALE GENOMIC DNA]</scope>
    <source>
        <strain evidence="4 5">Pan161</strain>
    </source>
</reference>
<feature type="chain" id="PRO_5022008974" evidence="2">
    <location>
        <begin position="31"/>
        <end position="287"/>
    </location>
</feature>
<feature type="domain" description="Peptidase S9 prolyl oligopeptidase catalytic" evidence="3">
    <location>
        <begin position="132"/>
        <end position="286"/>
    </location>
</feature>
<feature type="signal peptide" evidence="2">
    <location>
        <begin position="1"/>
        <end position="30"/>
    </location>
</feature>
<evidence type="ECO:0000313" key="5">
    <source>
        <dbReference type="Proteomes" id="UP000316855"/>
    </source>
</evidence>
<keyword evidence="1 2" id="KW-0732">Signal</keyword>
<dbReference type="PANTHER" id="PTHR43037">
    <property type="entry name" value="UNNAMED PRODUCT-RELATED"/>
    <property type="match status" value="1"/>
</dbReference>
<dbReference type="InterPro" id="IPR050955">
    <property type="entry name" value="Plant_Biomass_Hydrol_Est"/>
</dbReference>
<dbReference type="KEGG" id="gax:Pan161_42370"/>
<name>A0A517VHS8_9PLAN</name>
<gene>
    <name evidence="4" type="ORF">Pan161_42370</name>
</gene>
<organism evidence="4 5">
    <name type="scientific">Gimesia algae</name>
    <dbReference type="NCBI Taxonomy" id="2527971"/>
    <lineage>
        <taxon>Bacteria</taxon>
        <taxon>Pseudomonadati</taxon>
        <taxon>Planctomycetota</taxon>
        <taxon>Planctomycetia</taxon>
        <taxon>Planctomycetales</taxon>
        <taxon>Planctomycetaceae</taxon>
        <taxon>Gimesia</taxon>
    </lineage>
</organism>
<evidence type="ECO:0000313" key="4">
    <source>
        <dbReference type="EMBL" id="QDT92569.1"/>
    </source>
</evidence>
<dbReference type="GO" id="GO:0008236">
    <property type="term" value="F:serine-type peptidase activity"/>
    <property type="evidence" value="ECO:0007669"/>
    <property type="project" value="InterPro"/>
</dbReference>
<accession>A0A517VHS8</accession>
<protein>
    <submittedName>
        <fullName evidence="4">Esterase</fullName>
    </submittedName>
</protein>
<evidence type="ECO:0000256" key="2">
    <source>
        <dbReference type="SAM" id="SignalP"/>
    </source>
</evidence>
<dbReference type="Pfam" id="PF00326">
    <property type="entry name" value="Peptidase_S9"/>
    <property type="match status" value="1"/>
</dbReference>
<proteinExistence type="predicted"/>
<dbReference type="InterPro" id="IPR001375">
    <property type="entry name" value="Peptidase_S9_cat"/>
</dbReference>
<dbReference type="InterPro" id="IPR029058">
    <property type="entry name" value="AB_hydrolase_fold"/>
</dbReference>
<keyword evidence="5" id="KW-1185">Reference proteome</keyword>
<evidence type="ECO:0000259" key="3">
    <source>
        <dbReference type="Pfam" id="PF00326"/>
    </source>
</evidence>
<dbReference type="SUPFAM" id="SSF53474">
    <property type="entry name" value="alpha/beta-Hydrolases"/>
    <property type="match status" value="1"/>
</dbReference>
<dbReference type="Gene3D" id="3.40.50.1820">
    <property type="entry name" value="alpha/beta hydrolase"/>
    <property type="match status" value="1"/>
</dbReference>
<dbReference type="OrthoDB" id="279101at2"/>
<dbReference type="PANTHER" id="PTHR43037:SF4">
    <property type="entry name" value="PEPTIDASE S9 PROLYL OLIGOPEPTIDASE CATALYTIC DOMAIN-CONTAINING PROTEIN"/>
    <property type="match status" value="1"/>
</dbReference>
<evidence type="ECO:0000256" key="1">
    <source>
        <dbReference type="ARBA" id="ARBA00022729"/>
    </source>
</evidence>
<dbReference type="GO" id="GO:0006508">
    <property type="term" value="P:proteolysis"/>
    <property type="evidence" value="ECO:0007669"/>
    <property type="project" value="InterPro"/>
</dbReference>
<sequence length="287" mass="32126" precursor="true">MNQIFVNHSWCRIVTTLSILIGISSSQLFSAETETSPPEKITRHQYSDPQTGKSTSYLLYHPDTMSNNKPASLLIYLHGAGGSLKSYNYSRQPYQKLRSKLSQREFYVVVPELGKLHFMNEAAKQALDGVTAQVLSEQKISKDRVHIMGTSMGGGSALAYTLHRPDLIRSVCAVMPMTDFADWIKENPRYAKPVTAAYGGSPQQVPDAYQANSAIQNVDTFQKIPVMLIHGLKDRTVLPGHSQKLANRLHNKQYHCELVILDDLAHSDEVMRSVQIKAADFFENAMK</sequence>
<dbReference type="AlphaFoldDB" id="A0A517VHS8"/>
<dbReference type="EMBL" id="CP036343">
    <property type="protein sequence ID" value="QDT92569.1"/>
    <property type="molecule type" value="Genomic_DNA"/>
</dbReference>